<keyword evidence="4" id="KW-1185">Reference proteome</keyword>
<dbReference type="InterPro" id="IPR047738">
    <property type="entry name" value="SAV_2336-like_N"/>
</dbReference>
<sequence length="1129" mass="122141">MPRAEPSDALAKLAALVGHELSTHELLDTLWLAARLPSGAAAPLASALAPDRVRQPGPQAWEDPRTPPEGTAVPDDSGDGDPKEGTGSQPPLPTQLLGALHAAAASRSAPEFAGAASSPPRPPRGTGALPVRVPEEKALGDGELRLSRSLRLLKQPHTGSHFWEFDEEATATAMAESGLPDVVLRPARQRWLDLTLLIDDGLSMLLWRRLATELRSVFERLGAFRDIRVHGLDARSADAPGLKVRPFDPGGPLLSPASAADPSGRTLVLVISDGVGACWRDGRMHAALERWARQGPTAVVHALPAHMWDASGIRSEQWSVTTRRRGAANHTWEVTDPLLPPGLGDRFPGVPVPVLEPYPPAVAAWARLVASPGASAELPLLAPPGVRGLRGEAATRGADPADAVLRFRDAASPQAYRLAAHLAAISPLTVPVMRLVQAAVPWHSDTAHLAEVFLGGLMRQADPPGPGLPAQHRRFGFLDGVQEILLDTASPIDLLRTTRAVTDRLATLVGRSPDFPAWLAHPSGTGELLPGTRPFAWLEDRLLTHLGAKPMISVQPSSAVVEREEVGLPSVLEAAPSWQPLQLLDQQVLGPYTLQLRDESRGKAVAYIGEDPDGRQVLIRVARSPDSPTARELLATERRALRRMDGVYAPVVVASDLNERTPTPWIALGLDPLSNGLPAPTLSAVLQAAGPLRDSPLLAWLGWSLARAVARCHGKGLVHGALTPGTMLVTERTLHIVSWTSVRIDGASSASLLTVPPNSPYRAPEVTSWGESRIAAGDVYSVGAILLHAVTGRHWRQYQFDLLRRHPEFRRLDEHLRDLLLRSVDEEPEARPTARELAEAFGALLPVPVEWEEYPDDPAAADAEDVPEEEDDREQWIRTIRAPLRRPLRIAVLGVKDRAGCTTITTVLGAVLAEQRQERVLAVDTDRHAGTHIHIARRVYRATEASLNDLARSGHEIEHFDHLRLFLSQHRSGLMVLANDSVSHPPSVGQFADYEYRKVADVTAPYFDITLADTDKFPQVVLELANRVVIVSRADPAGVTQVQRAVDRLVSMGRSDLVAEAVVVLNHSRPAAGWTLDAATIRSLSSRCRGILTVPRDGHLTTGSTVELSWLAPETYKAFLRLGALLVED</sequence>
<evidence type="ECO:0000256" key="1">
    <source>
        <dbReference type="SAM" id="MobiDB-lite"/>
    </source>
</evidence>
<feature type="compositionally biased region" description="Low complexity" evidence="1">
    <location>
        <begin position="99"/>
        <end position="128"/>
    </location>
</feature>
<dbReference type="PANTHER" id="PTHR43384">
    <property type="entry name" value="SEPTUM SITE-DETERMINING PROTEIN MIND HOMOLOG, CHLOROPLASTIC-RELATED"/>
    <property type="match status" value="1"/>
</dbReference>
<dbReference type="InterPro" id="IPR011009">
    <property type="entry name" value="Kinase-like_dom_sf"/>
</dbReference>
<dbReference type="InterPro" id="IPR000719">
    <property type="entry name" value="Prot_kinase_dom"/>
</dbReference>
<name>A0ABV6THM1_9ACTN</name>
<dbReference type="SUPFAM" id="SSF56112">
    <property type="entry name" value="Protein kinase-like (PK-like)"/>
    <property type="match status" value="1"/>
</dbReference>
<feature type="region of interest" description="Disordered" evidence="1">
    <location>
        <begin position="47"/>
        <end position="131"/>
    </location>
</feature>
<dbReference type="NCBIfam" id="NF041121">
    <property type="entry name" value="SAV_2336_NTERM"/>
    <property type="match status" value="1"/>
</dbReference>
<dbReference type="Proteomes" id="UP001589887">
    <property type="component" value="Unassembled WGS sequence"/>
</dbReference>
<dbReference type="InterPro" id="IPR050625">
    <property type="entry name" value="ParA/MinD_ATPase"/>
</dbReference>
<organism evidence="3 4">
    <name type="scientific">Streptomyces noboritoensis</name>
    <dbReference type="NCBI Taxonomy" id="67337"/>
    <lineage>
        <taxon>Bacteria</taxon>
        <taxon>Bacillati</taxon>
        <taxon>Actinomycetota</taxon>
        <taxon>Actinomycetes</taxon>
        <taxon>Kitasatosporales</taxon>
        <taxon>Streptomycetaceae</taxon>
        <taxon>Streptomyces</taxon>
    </lineage>
</organism>
<accession>A0ABV6THM1</accession>
<dbReference type="SMART" id="SM00220">
    <property type="entry name" value="S_TKc"/>
    <property type="match status" value="1"/>
</dbReference>
<dbReference type="RefSeq" id="WP_394320042.1">
    <property type="nucleotide sequence ID" value="NZ_JBHMQV010000009.1"/>
</dbReference>
<dbReference type="InterPro" id="IPR027417">
    <property type="entry name" value="P-loop_NTPase"/>
</dbReference>
<reference evidence="3 4" key="1">
    <citation type="submission" date="2024-09" db="EMBL/GenBank/DDBJ databases">
        <authorList>
            <person name="Sun Q."/>
            <person name="Mori K."/>
        </authorList>
    </citation>
    <scope>NUCLEOTIDE SEQUENCE [LARGE SCALE GENOMIC DNA]</scope>
    <source>
        <strain evidence="3 4">JCM 4557</strain>
    </source>
</reference>
<comment type="caution">
    <text evidence="3">The sequence shown here is derived from an EMBL/GenBank/DDBJ whole genome shotgun (WGS) entry which is preliminary data.</text>
</comment>
<gene>
    <name evidence="3" type="ORF">ACFH04_16440</name>
</gene>
<proteinExistence type="predicted"/>
<dbReference type="SUPFAM" id="SSF52540">
    <property type="entry name" value="P-loop containing nucleoside triphosphate hydrolases"/>
    <property type="match status" value="1"/>
</dbReference>
<dbReference type="Gene3D" id="3.40.50.300">
    <property type="entry name" value="P-loop containing nucleotide triphosphate hydrolases"/>
    <property type="match status" value="1"/>
</dbReference>
<feature type="domain" description="Protein kinase" evidence="2">
    <location>
        <begin position="578"/>
        <end position="845"/>
    </location>
</feature>
<evidence type="ECO:0000259" key="2">
    <source>
        <dbReference type="PROSITE" id="PS50011"/>
    </source>
</evidence>
<evidence type="ECO:0000313" key="4">
    <source>
        <dbReference type="Proteomes" id="UP001589887"/>
    </source>
</evidence>
<dbReference type="PROSITE" id="PS50011">
    <property type="entry name" value="PROTEIN_KINASE_DOM"/>
    <property type="match status" value="1"/>
</dbReference>
<dbReference type="PANTHER" id="PTHR43384:SF14">
    <property type="entry name" value="ESX-1 SECRETION-ASSOCIATED PROTEIN ESPI"/>
    <property type="match status" value="1"/>
</dbReference>
<dbReference type="EMBL" id="JBHMQV010000009">
    <property type="protein sequence ID" value="MFC0845287.1"/>
    <property type="molecule type" value="Genomic_DNA"/>
</dbReference>
<dbReference type="Gene3D" id="1.10.510.10">
    <property type="entry name" value="Transferase(Phosphotransferase) domain 1"/>
    <property type="match status" value="1"/>
</dbReference>
<evidence type="ECO:0000313" key="3">
    <source>
        <dbReference type="EMBL" id="MFC0845287.1"/>
    </source>
</evidence>
<protein>
    <submittedName>
        <fullName evidence="3">SAV_2336 N-terminal domain-related protein</fullName>
    </submittedName>
</protein>